<protein>
    <submittedName>
        <fullName evidence="2">Uncharacterized protein</fullName>
    </submittedName>
</protein>
<reference evidence="2 3" key="1">
    <citation type="submission" date="2016-02" db="EMBL/GenBank/DDBJ databases">
        <title>Genome analysis of coral dinoflagellate symbionts highlights evolutionary adaptations to a symbiotic lifestyle.</title>
        <authorList>
            <person name="Aranda M."/>
            <person name="Li Y."/>
            <person name="Liew Y.J."/>
            <person name="Baumgarten S."/>
            <person name="Simakov O."/>
            <person name="Wilson M."/>
            <person name="Piel J."/>
            <person name="Ashoor H."/>
            <person name="Bougouffa S."/>
            <person name="Bajic V.B."/>
            <person name="Ryu T."/>
            <person name="Ravasi T."/>
            <person name="Bayer T."/>
            <person name="Micklem G."/>
            <person name="Kim H."/>
            <person name="Bhak J."/>
            <person name="Lajeunesse T.C."/>
            <person name="Voolstra C.R."/>
        </authorList>
    </citation>
    <scope>NUCLEOTIDE SEQUENCE [LARGE SCALE GENOMIC DNA]</scope>
    <source>
        <strain evidence="2 3">CCMP2467</strain>
    </source>
</reference>
<evidence type="ECO:0000256" key="1">
    <source>
        <dbReference type="SAM" id="MobiDB-lite"/>
    </source>
</evidence>
<name>A0A1Q9EGT1_SYMMI</name>
<organism evidence="2 3">
    <name type="scientific">Symbiodinium microadriaticum</name>
    <name type="common">Dinoflagellate</name>
    <name type="synonym">Zooxanthella microadriatica</name>
    <dbReference type="NCBI Taxonomy" id="2951"/>
    <lineage>
        <taxon>Eukaryota</taxon>
        <taxon>Sar</taxon>
        <taxon>Alveolata</taxon>
        <taxon>Dinophyceae</taxon>
        <taxon>Suessiales</taxon>
        <taxon>Symbiodiniaceae</taxon>
        <taxon>Symbiodinium</taxon>
    </lineage>
</organism>
<feature type="region of interest" description="Disordered" evidence="1">
    <location>
        <begin position="78"/>
        <end position="97"/>
    </location>
</feature>
<evidence type="ECO:0000313" key="2">
    <source>
        <dbReference type="EMBL" id="OLQ06646.1"/>
    </source>
</evidence>
<dbReference type="Proteomes" id="UP000186817">
    <property type="component" value="Unassembled WGS sequence"/>
</dbReference>
<proteinExistence type="predicted"/>
<accession>A0A1Q9EGT1</accession>
<sequence>MVVRHCATVFLDSRVSEKHPLVNPGGETGSVSGVLELPTDALAANMGKLDVDDVSVENIEMLLSRIVGRIDRGRLELEENPGGAPRRYKRWDPRDAGDLSDVEPLELQRWVRELQME</sequence>
<evidence type="ECO:0000313" key="3">
    <source>
        <dbReference type="Proteomes" id="UP000186817"/>
    </source>
</evidence>
<comment type="caution">
    <text evidence="2">The sequence shown here is derived from an EMBL/GenBank/DDBJ whole genome shotgun (WGS) entry which is preliminary data.</text>
</comment>
<gene>
    <name evidence="2" type="ORF">AK812_SmicGene10002</name>
</gene>
<dbReference type="EMBL" id="LSRX01000155">
    <property type="protein sequence ID" value="OLQ06646.1"/>
    <property type="molecule type" value="Genomic_DNA"/>
</dbReference>
<keyword evidence="3" id="KW-1185">Reference proteome</keyword>
<dbReference type="OrthoDB" id="10512148at2759"/>
<dbReference type="AlphaFoldDB" id="A0A1Q9EGT1"/>